<dbReference type="InterPro" id="IPR003675">
    <property type="entry name" value="Rce1/LyrA-like_dom"/>
</dbReference>
<comment type="caution">
    <text evidence="3">The sequence shown here is derived from an EMBL/GenBank/DDBJ whole genome shotgun (WGS) entry which is preliminary data.</text>
</comment>
<dbReference type="GO" id="GO:0004175">
    <property type="term" value="F:endopeptidase activity"/>
    <property type="evidence" value="ECO:0007669"/>
    <property type="project" value="UniProtKB-ARBA"/>
</dbReference>
<protein>
    <recommendedName>
        <fullName evidence="2">CAAX prenyl protease 2/Lysostaphin resistance protein A-like domain-containing protein</fullName>
    </recommendedName>
</protein>
<dbReference type="Proteomes" id="UP000177082">
    <property type="component" value="Unassembled WGS sequence"/>
</dbReference>
<feature type="domain" description="CAAX prenyl protease 2/Lysostaphin resistance protein A-like" evidence="2">
    <location>
        <begin position="109"/>
        <end position="209"/>
    </location>
</feature>
<keyword evidence="1" id="KW-1133">Transmembrane helix</keyword>
<dbReference type="AlphaFoldDB" id="A0A1F8BIZ0"/>
<keyword evidence="1" id="KW-0812">Transmembrane</keyword>
<evidence type="ECO:0000259" key="2">
    <source>
        <dbReference type="Pfam" id="PF02517"/>
    </source>
</evidence>
<name>A0A1F8BIZ0_9BACT</name>
<proteinExistence type="predicted"/>
<feature type="transmembrane region" description="Helical" evidence="1">
    <location>
        <begin position="12"/>
        <end position="32"/>
    </location>
</feature>
<feature type="transmembrane region" description="Helical" evidence="1">
    <location>
        <begin position="74"/>
        <end position="94"/>
    </location>
</feature>
<organism evidence="3 4">
    <name type="scientific">Candidatus Woesebacteria bacterium RIFCSPLOWO2_01_FULL_39_21</name>
    <dbReference type="NCBI Taxonomy" id="1802519"/>
    <lineage>
        <taxon>Bacteria</taxon>
        <taxon>Candidatus Woeseibacteriota</taxon>
    </lineage>
</organism>
<dbReference type="EMBL" id="MGHF01000018">
    <property type="protein sequence ID" value="OGM63305.1"/>
    <property type="molecule type" value="Genomic_DNA"/>
</dbReference>
<feature type="transmembrane region" description="Helical" evidence="1">
    <location>
        <begin position="144"/>
        <end position="168"/>
    </location>
</feature>
<dbReference type="GO" id="GO:0080120">
    <property type="term" value="P:CAAX-box protein maturation"/>
    <property type="evidence" value="ECO:0007669"/>
    <property type="project" value="UniProtKB-ARBA"/>
</dbReference>
<reference evidence="3 4" key="1">
    <citation type="journal article" date="2016" name="Nat. Commun.">
        <title>Thousands of microbial genomes shed light on interconnected biogeochemical processes in an aquifer system.</title>
        <authorList>
            <person name="Anantharaman K."/>
            <person name="Brown C.T."/>
            <person name="Hug L.A."/>
            <person name="Sharon I."/>
            <person name="Castelle C.J."/>
            <person name="Probst A.J."/>
            <person name="Thomas B.C."/>
            <person name="Singh A."/>
            <person name="Wilkins M.J."/>
            <person name="Karaoz U."/>
            <person name="Brodie E.L."/>
            <person name="Williams K.H."/>
            <person name="Hubbard S.S."/>
            <person name="Banfield J.F."/>
        </authorList>
    </citation>
    <scope>NUCLEOTIDE SEQUENCE [LARGE SCALE GENOMIC DNA]</scope>
</reference>
<keyword evidence="1" id="KW-0472">Membrane</keyword>
<evidence type="ECO:0000256" key="1">
    <source>
        <dbReference type="SAM" id="Phobius"/>
    </source>
</evidence>
<evidence type="ECO:0000313" key="3">
    <source>
        <dbReference type="EMBL" id="OGM63305.1"/>
    </source>
</evidence>
<dbReference type="STRING" id="1802519.A2961_02030"/>
<sequence length="215" mass="24797">MPSKEIAIKNSVILASFLLVIWGFYRFLFQLPEEVEEFFIKPIIWLIPTIVLLKKEGSKLSSVGITSKNLYPSIYLSVTLGTFFIIEAMIINYLKHERLDFGSFIGNKPLLESFVITFATAVSEEIAFRGFLFNRVWHALKKEWTANIVTSIVWGLIHVPVTVFVWKFDLYSSLVYLFLVTLFGIGSAFVFARTKNVASSIFLHVLWQWPIILFR</sequence>
<dbReference type="Pfam" id="PF02517">
    <property type="entry name" value="Rce1-like"/>
    <property type="match status" value="1"/>
</dbReference>
<accession>A0A1F8BIZ0</accession>
<gene>
    <name evidence="3" type="ORF">A2961_02030</name>
</gene>
<feature type="transmembrane region" description="Helical" evidence="1">
    <location>
        <begin position="174"/>
        <end position="192"/>
    </location>
</feature>
<evidence type="ECO:0000313" key="4">
    <source>
        <dbReference type="Proteomes" id="UP000177082"/>
    </source>
</evidence>